<evidence type="ECO:0000259" key="3">
    <source>
        <dbReference type="Pfam" id="PF10620"/>
    </source>
</evidence>
<dbReference type="InterPro" id="IPR049180">
    <property type="entry name" value="MdcG_C"/>
</dbReference>
<reference evidence="5 6" key="1">
    <citation type="submission" date="2015-11" db="EMBL/GenBank/DDBJ databases">
        <title>Exploring the genomic traits of fungus-feeding bacterial genus Collimonas.</title>
        <authorList>
            <person name="Song C."/>
            <person name="Schmidt R."/>
            <person name="de Jager V."/>
            <person name="Krzyzanowska D."/>
            <person name="Jongedijk E."/>
            <person name="Cankar K."/>
            <person name="Beekwilder J."/>
            <person name="van Veen A."/>
            <person name="de Boer W."/>
            <person name="van Veen J.A."/>
            <person name="Garbeva P."/>
        </authorList>
    </citation>
    <scope>NUCLEOTIDE SEQUENCE [LARGE SCALE GENOMIC DNA]</scope>
    <source>
        <strain evidence="5 6">Ter282</strain>
    </source>
</reference>
<name>A0A127QK39_9BURK</name>
<dbReference type="AlphaFoldDB" id="A0A127QK39"/>
<evidence type="ECO:0000313" key="6">
    <source>
        <dbReference type="Proteomes" id="UP000071778"/>
    </source>
</evidence>
<dbReference type="Proteomes" id="UP000071778">
    <property type="component" value="Chromosome"/>
</dbReference>
<dbReference type="Pfam" id="PF20866">
    <property type="entry name" value="MdcG_N"/>
    <property type="match status" value="1"/>
</dbReference>
<feature type="domain" description="Phosphoribosyl-dephospho-CoA transferase MdcG C-terminal" evidence="3">
    <location>
        <begin position="89"/>
        <end position="209"/>
    </location>
</feature>
<dbReference type="InterPro" id="IPR048903">
    <property type="entry name" value="MdcG_N"/>
</dbReference>
<evidence type="ECO:0000256" key="1">
    <source>
        <dbReference type="ARBA" id="ARBA00022679"/>
    </source>
</evidence>
<dbReference type="EC" id="2.7.7.66" evidence="5"/>
<keyword evidence="1 5" id="KW-0808">Transferase</keyword>
<protein>
    <submittedName>
        <fullName evidence="5">Malonate decarboxylase holo-[acyl-carrier-protein] synthase</fullName>
        <ecNumber evidence="5">2.7.7.66</ecNumber>
    </submittedName>
</protein>
<gene>
    <name evidence="5" type="primary">mdcG</name>
    <name evidence="5" type="ORF">CAter282_2719</name>
</gene>
<dbReference type="EMBL" id="CP013235">
    <property type="protein sequence ID" value="AMP10449.1"/>
    <property type="molecule type" value="Genomic_DNA"/>
</dbReference>
<dbReference type="Pfam" id="PF10620">
    <property type="entry name" value="MdcG"/>
    <property type="match status" value="1"/>
</dbReference>
<dbReference type="OrthoDB" id="8562329at2"/>
<evidence type="ECO:0000313" key="5">
    <source>
        <dbReference type="EMBL" id="AMP10449.1"/>
    </source>
</evidence>
<keyword evidence="6" id="KW-1185">Reference proteome</keyword>
<dbReference type="NCBIfam" id="TIGR03135">
    <property type="entry name" value="malonate_mdcG"/>
    <property type="match status" value="1"/>
</dbReference>
<evidence type="ECO:0000256" key="2">
    <source>
        <dbReference type="ARBA" id="ARBA00022695"/>
    </source>
</evidence>
<dbReference type="PATRIC" id="fig|279058.17.peg.2963"/>
<dbReference type="GO" id="GO:0016779">
    <property type="term" value="F:nucleotidyltransferase activity"/>
    <property type="evidence" value="ECO:0007669"/>
    <property type="project" value="UniProtKB-KW"/>
</dbReference>
<sequence>MPTRHSLIWLSREGWQFAAEGLAPAPRAALARWQQADWPAVLRRQEPDTPADLVCLGLPLPPDADGDKIRIPLKTQLTSIQRIEPPLALQTALVHAPAWWLGPLHAFVEDCRRSGITMRIYGSWSWQILTRQSYLMPSSDIDLLFAPKSAGELSRGLALLEQYAAHLPLDGEIVFPDGQAVAWKECQQALQLADPQKVLVKSESGVGLTMLSTLIASLENAALT</sequence>
<dbReference type="RefSeq" id="WP_061533702.1">
    <property type="nucleotide sequence ID" value="NZ_CP013233.1"/>
</dbReference>
<proteinExistence type="predicted"/>
<accession>A0A127QK39</accession>
<feature type="domain" description="Phosphoribosyl-dephospho-CoA transferase MdcG N-terminal" evidence="4">
    <location>
        <begin position="4"/>
        <end position="86"/>
    </location>
</feature>
<evidence type="ECO:0000259" key="4">
    <source>
        <dbReference type="Pfam" id="PF20866"/>
    </source>
</evidence>
<dbReference type="InterPro" id="IPR017557">
    <property type="entry name" value="Holo-ACP_synthase"/>
</dbReference>
<organism evidence="5 6">
    <name type="scientific">Collimonas arenae</name>
    <dbReference type="NCBI Taxonomy" id="279058"/>
    <lineage>
        <taxon>Bacteria</taxon>
        <taxon>Pseudomonadati</taxon>
        <taxon>Pseudomonadota</taxon>
        <taxon>Betaproteobacteria</taxon>
        <taxon>Burkholderiales</taxon>
        <taxon>Oxalobacteraceae</taxon>
        <taxon>Collimonas</taxon>
    </lineage>
</organism>
<keyword evidence="2 5" id="KW-0548">Nucleotidyltransferase</keyword>